<name>A0A2M4D8P2_ANODA</name>
<evidence type="ECO:0000313" key="1">
    <source>
        <dbReference type="EMBL" id="MBW73861.1"/>
    </source>
</evidence>
<proteinExistence type="predicted"/>
<dbReference type="AlphaFoldDB" id="A0A2M4D8P2"/>
<protein>
    <submittedName>
        <fullName evidence="1">Putative secreted protein</fullName>
    </submittedName>
</protein>
<accession>A0A2M4D8P2</accession>
<organism evidence="1">
    <name type="scientific">Anopheles darlingi</name>
    <name type="common">Mosquito</name>
    <dbReference type="NCBI Taxonomy" id="43151"/>
    <lineage>
        <taxon>Eukaryota</taxon>
        <taxon>Metazoa</taxon>
        <taxon>Ecdysozoa</taxon>
        <taxon>Arthropoda</taxon>
        <taxon>Hexapoda</taxon>
        <taxon>Insecta</taxon>
        <taxon>Pterygota</taxon>
        <taxon>Neoptera</taxon>
        <taxon>Endopterygota</taxon>
        <taxon>Diptera</taxon>
        <taxon>Nematocera</taxon>
        <taxon>Culicoidea</taxon>
        <taxon>Culicidae</taxon>
        <taxon>Anophelinae</taxon>
        <taxon>Anopheles</taxon>
    </lineage>
</organism>
<sequence>MACLCQICIATLSTYSNALTDSYACSLSLSLSCSGSERVWHGFYGCQQLHRLGFWCILFLADFPSFFPRIRISLSFFLLTTTD</sequence>
<dbReference type="EMBL" id="GGFL01009683">
    <property type="protein sequence ID" value="MBW73861.1"/>
    <property type="molecule type" value="Transcribed_RNA"/>
</dbReference>
<reference evidence="1" key="1">
    <citation type="submission" date="2018-01" db="EMBL/GenBank/DDBJ databases">
        <title>An insight into the sialome of Amazonian anophelines.</title>
        <authorList>
            <person name="Ribeiro J.M."/>
            <person name="Scarpassa V."/>
            <person name="Calvo E."/>
        </authorList>
    </citation>
    <scope>NUCLEOTIDE SEQUENCE</scope>
</reference>